<proteinExistence type="predicted"/>
<protein>
    <submittedName>
        <fullName evidence="2">Uncharacterized protein</fullName>
    </submittedName>
</protein>
<comment type="caution">
    <text evidence="2">The sequence shown here is derived from an EMBL/GenBank/DDBJ whole genome shotgun (WGS) entry which is preliminary data.</text>
</comment>
<dbReference type="EMBL" id="BMKI01000012">
    <property type="protein sequence ID" value="GGD01743.1"/>
    <property type="molecule type" value="Genomic_DNA"/>
</dbReference>
<evidence type="ECO:0000313" key="3">
    <source>
        <dbReference type="Proteomes" id="UP000630615"/>
    </source>
</evidence>
<keyword evidence="1" id="KW-0812">Transmembrane</keyword>
<dbReference type="Proteomes" id="UP000630615">
    <property type="component" value="Unassembled WGS sequence"/>
</dbReference>
<organism evidence="2 3">
    <name type="scientific">Enterococcus wangshanyuanii</name>
    <dbReference type="NCBI Taxonomy" id="2005703"/>
    <lineage>
        <taxon>Bacteria</taxon>
        <taxon>Bacillati</taxon>
        <taxon>Bacillota</taxon>
        <taxon>Bacilli</taxon>
        <taxon>Lactobacillales</taxon>
        <taxon>Enterococcaceae</taxon>
        <taxon>Enterococcus</taxon>
    </lineage>
</organism>
<keyword evidence="1" id="KW-1133">Transmembrane helix</keyword>
<name>A0ABQ1PRD4_9ENTE</name>
<keyword evidence="3" id="KW-1185">Reference proteome</keyword>
<accession>A0ABQ1PRD4</accession>
<feature type="transmembrane region" description="Helical" evidence="1">
    <location>
        <begin position="6"/>
        <end position="26"/>
    </location>
</feature>
<evidence type="ECO:0000313" key="2">
    <source>
        <dbReference type="EMBL" id="GGD01743.1"/>
    </source>
</evidence>
<keyword evidence="1" id="KW-0472">Membrane</keyword>
<dbReference type="RefSeq" id="WP_257790125.1">
    <property type="nucleotide sequence ID" value="NZ_BMKI01000012.1"/>
</dbReference>
<evidence type="ECO:0000256" key="1">
    <source>
        <dbReference type="SAM" id="Phobius"/>
    </source>
</evidence>
<reference evidence="3" key="1">
    <citation type="journal article" date="2019" name="Int. J. Syst. Evol. Microbiol.">
        <title>The Global Catalogue of Microorganisms (GCM) 10K type strain sequencing project: providing services to taxonomists for standard genome sequencing and annotation.</title>
        <authorList>
            <consortium name="The Broad Institute Genomics Platform"/>
            <consortium name="The Broad Institute Genome Sequencing Center for Infectious Disease"/>
            <person name="Wu L."/>
            <person name="Ma J."/>
        </authorList>
    </citation>
    <scope>NUCLEOTIDE SEQUENCE [LARGE SCALE GENOMIC DNA]</scope>
    <source>
        <strain evidence="3">CGMCC 1.15942</strain>
    </source>
</reference>
<gene>
    <name evidence="2" type="ORF">GCM10011573_34090</name>
</gene>
<sequence>MTFWTAVTYVGFVLGISLVLFMGYQVGSQLYKRKKKTGRFK</sequence>